<keyword evidence="3" id="KW-0963">Cytoplasm</keyword>
<dbReference type="NCBIfam" id="TIGR01750">
    <property type="entry name" value="fabZ"/>
    <property type="match status" value="1"/>
</dbReference>
<dbReference type="InterPro" id="IPR029069">
    <property type="entry name" value="HotDog_dom_sf"/>
</dbReference>
<dbReference type="GO" id="GO:0009245">
    <property type="term" value="P:lipid A biosynthetic process"/>
    <property type="evidence" value="ECO:0007669"/>
    <property type="project" value="UniProtKB-KW"/>
</dbReference>
<dbReference type="InterPro" id="IPR010084">
    <property type="entry name" value="FabZ"/>
</dbReference>
<comment type="subcellular location">
    <subcellularLocation>
        <location evidence="1">Cytoplasm</location>
    </subcellularLocation>
</comment>
<dbReference type="CDD" id="cd01288">
    <property type="entry name" value="FabZ"/>
    <property type="match status" value="1"/>
</dbReference>
<dbReference type="HAMAP" id="MF_00406">
    <property type="entry name" value="FabZ"/>
    <property type="match status" value="1"/>
</dbReference>
<organism evidence="9">
    <name type="scientific">marine metagenome</name>
    <dbReference type="NCBI Taxonomy" id="408172"/>
    <lineage>
        <taxon>unclassified sequences</taxon>
        <taxon>metagenomes</taxon>
        <taxon>ecological metagenomes</taxon>
    </lineage>
</organism>
<dbReference type="SUPFAM" id="SSF54637">
    <property type="entry name" value="Thioesterase/thiol ester dehydrase-isomerase"/>
    <property type="match status" value="1"/>
</dbReference>
<dbReference type="PANTHER" id="PTHR30272:SF1">
    <property type="entry name" value="3-HYDROXYACYL-[ACYL-CARRIER-PROTEIN] DEHYDRATASE"/>
    <property type="match status" value="1"/>
</dbReference>
<accession>A0A381RT03</accession>
<proteinExistence type="inferred from homology"/>
<keyword evidence="7" id="KW-0456">Lyase</keyword>
<dbReference type="AlphaFoldDB" id="A0A381RT03"/>
<evidence type="ECO:0000256" key="2">
    <source>
        <dbReference type="ARBA" id="ARBA00013167"/>
    </source>
</evidence>
<dbReference type="GO" id="GO:0006633">
    <property type="term" value="P:fatty acid biosynthetic process"/>
    <property type="evidence" value="ECO:0007669"/>
    <property type="project" value="InterPro"/>
</dbReference>
<dbReference type="NCBIfam" id="NF000582">
    <property type="entry name" value="PRK00006.1"/>
    <property type="match status" value="1"/>
</dbReference>
<reference evidence="9" key="1">
    <citation type="submission" date="2018-05" db="EMBL/GenBank/DDBJ databases">
        <authorList>
            <person name="Lanie J.A."/>
            <person name="Ng W.-L."/>
            <person name="Kazmierczak K.M."/>
            <person name="Andrzejewski T.M."/>
            <person name="Davidsen T.M."/>
            <person name="Wayne K.J."/>
            <person name="Tettelin H."/>
            <person name="Glass J.I."/>
            <person name="Rusch D."/>
            <person name="Podicherti R."/>
            <person name="Tsui H.-C.T."/>
            <person name="Winkler M.E."/>
        </authorList>
    </citation>
    <scope>NUCLEOTIDE SEQUENCE</scope>
</reference>
<evidence type="ECO:0000256" key="6">
    <source>
        <dbReference type="ARBA" id="ARBA00023098"/>
    </source>
</evidence>
<keyword evidence="5" id="KW-0441">Lipid A biosynthesis</keyword>
<evidence type="ECO:0000256" key="3">
    <source>
        <dbReference type="ARBA" id="ARBA00022490"/>
    </source>
</evidence>
<evidence type="ECO:0000256" key="4">
    <source>
        <dbReference type="ARBA" id="ARBA00022516"/>
    </source>
</evidence>
<gene>
    <name evidence="9" type="ORF">METZ01_LOCUS45911</name>
</gene>
<keyword evidence="6" id="KW-0443">Lipid metabolism</keyword>
<dbReference type="EMBL" id="UINC01002114">
    <property type="protein sequence ID" value="SUZ93057.1"/>
    <property type="molecule type" value="Genomic_DNA"/>
</dbReference>
<name>A0A381RT03_9ZZZZ</name>
<evidence type="ECO:0000256" key="8">
    <source>
        <dbReference type="ARBA" id="ARBA00025049"/>
    </source>
</evidence>
<dbReference type="Pfam" id="PF07977">
    <property type="entry name" value="FabA"/>
    <property type="match status" value="1"/>
</dbReference>
<sequence length="190" mass="21521">MPIKGHVIAARPGHASNVEMVKTIKKEYGKKILQKKYQAQVSSDYLFDINAIKKILPQRYPFLLIDRILEMQPGKSLTAIKNVSVSEPFFQGHFPNQPVMPGVLIIEAMAQAGSFLLLHTTDEPEKKLMYFTGIDKSRFRRQVLPGDQIFFKIDLLKLKMGTCKLHGIAYVDDKVVAEATFITTIGDRKE</sequence>
<evidence type="ECO:0000256" key="1">
    <source>
        <dbReference type="ARBA" id="ARBA00004496"/>
    </source>
</evidence>
<comment type="function">
    <text evidence="8">Involved in unsaturated fatty acids biosynthesis. Catalyzes the dehydration of short chain beta-hydroxyacyl-ACPs and long chain saturated and unsaturated beta-hydroxyacyl-ACPs.</text>
</comment>
<dbReference type="InterPro" id="IPR013114">
    <property type="entry name" value="FabA_FabZ"/>
</dbReference>
<dbReference type="FunFam" id="3.10.129.10:FF:000001">
    <property type="entry name" value="3-hydroxyacyl-[acyl-carrier-protein] dehydratase FabZ"/>
    <property type="match status" value="1"/>
</dbReference>
<evidence type="ECO:0000313" key="9">
    <source>
        <dbReference type="EMBL" id="SUZ93057.1"/>
    </source>
</evidence>
<dbReference type="GO" id="GO:0005737">
    <property type="term" value="C:cytoplasm"/>
    <property type="evidence" value="ECO:0007669"/>
    <property type="project" value="UniProtKB-SubCell"/>
</dbReference>
<keyword evidence="4" id="KW-0444">Lipid biosynthesis</keyword>
<evidence type="ECO:0000256" key="7">
    <source>
        <dbReference type="ARBA" id="ARBA00023239"/>
    </source>
</evidence>
<dbReference type="EC" id="4.2.1.59" evidence="2"/>
<dbReference type="PANTHER" id="PTHR30272">
    <property type="entry name" value="3-HYDROXYACYL-[ACYL-CARRIER-PROTEIN] DEHYDRATASE"/>
    <property type="match status" value="1"/>
</dbReference>
<evidence type="ECO:0000256" key="5">
    <source>
        <dbReference type="ARBA" id="ARBA00022556"/>
    </source>
</evidence>
<dbReference type="GO" id="GO:0019171">
    <property type="term" value="F:(3R)-hydroxyacyl-[acyl-carrier-protein] dehydratase activity"/>
    <property type="evidence" value="ECO:0007669"/>
    <property type="project" value="UniProtKB-EC"/>
</dbReference>
<dbReference type="Gene3D" id="3.10.129.10">
    <property type="entry name" value="Hotdog Thioesterase"/>
    <property type="match status" value="1"/>
</dbReference>
<dbReference type="GO" id="GO:0016020">
    <property type="term" value="C:membrane"/>
    <property type="evidence" value="ECO:0007669"/>
    <property type="project" value="GOC"/>
</dbReference>
<protein>
    <recommendedName>
        <fullName evidence="2">3-hydroxyacyl-[acyl-carrier-protein] dehydratase</fullName>
        <ecNumber evidence="2">4.2.1.59</ecNumber>
    </recommendedName>
</protein>